<keyword evidence="3" id="KW-1185">Reference proteome</keyword>
<dbReference type="EMBL" id="CAXAMN010010846">
    <property type="protein sequence ID" value="CAK9032902.1"/>
    <property type="molecule type" value="Genomic_DNA"/>
</dbReference>
<name>A0ABP0L3W1_9DINO</name>
<evidence type="ECO:0000313" key="3">
    <source>
        <dbReference type="Proteomes" id="UP001642484"/>
    </source>
</evidence>
<dbReference type="Proteomes" id="UP001642484">
    <property type="component" value="Unassembled WGS sequence"/>
</dbReference>
<feature type="compositionally biased region" description="Low complexity" evidence="1">
    <location>
        <begin position="55"/>
        <end position="64"/>
    </location>
</feature>
<reference evidence="2 3" key="1">
    <citation type="submission" date="2024-02" db="EMBL/GenBank/DDBJ databases">
        <authorList>
            <person name="Chen Y."/>
            <person name="Shah S."/>
            <person name="Dougan E. K."/>
            <person name="Thang M."/>
            <person name="Chan C."/>
        </authorList>
    </citation>
    <scope>NUCLEOTIDE SEQUENCE [LARGE SCALE GENOMIC DNA]</scope>
</reference>
<evidence type="ECO:0000313" key="2">
    <source>
        <dbReference type="EMBL" id="CAK9032902.1"/>
    </source>
</evidence>
<proteinExistence type="predicted"/>
<accession>A0ABP0L3W1</accession>
<evidence type="ECO:0000256" key="1">
    <source>
        <dbReference type="SAM" id="MobiDB-lite"/>
    </source>
</evidence>
<sequence>MPNSGRSRTRRSSSRRAGDGHGGRGVQLKGRGATLKPRPEGVRAVLVAHEAGAPSQGSVSSSSDSEADMAKPPGVWDGVKTKQPPPRLKVSGCTHSAVRAIICGDYLPEAKSNHEKPVYRKVDGKQVLLYFWDARHGTEQMGWWFGPEIGGEKVWAHNASPGGPEPPSKGCHPRPMPWRARSSLGRRCVIRSKEVLDFGRRDSLGNSRFEAGRASQALEVKELSINHGTSFILFRKVVPLHWSSLSDYSVSVEHLRAVFLSNRASQAGCWSRAKNERRKIKMA</sequence>
<organism evidence="2 3">
    <name type="scientific">Durusdinium trenchii</name>
    <dbReference type="NCBI Taxonomy" id="1381693"/>
    <lineage>
        <taxon>Eukaryota</taxon>
        <taxon>Sar</taxon>
        <taxon>Alveolata</taxon>
        <taxon>Dinophyceae</taxon>
        <taxon>Suessiales</taxon>
        <taxon>Symbiodiniaceae</taxon>
        <taxon>Durusdinium</taxon>
    </lineage>
</organism>
<protein>
    <submittedName>
        <fullName evidence="2">Uncharacterized protein</fullName>
    </submittedName>
</protein>
<comment type="caution">
    <text evidence="2">The sequence shown here is derived from an EMBL/GenBank/DDBJ whole genome shotgun (WGS) entry which is preliminary data.</text>
</comment>
<feature type="region of interest" description="Disordered" evidence="1">
    <location>
        <begin position="1"/>
        <end position="91"/>
    </location>
</feature>
<gene>
    <name evidence="2" type="ORF">CCMP2556_LOCUS18849</name>
</gene>